<reference evidence="2 3" key="1">
    <citation type="journal article" date="2023" name="Sci. Data">
        <title>Genome assembly of the Korean intertidal mud-creeper Batillaria attramentaria.</title>
        <authorList>
            <person name="Patra A.K."/>
            <person name="Ho P.T."/>
            <person name="Jun S."/>
            <person name="Lee S.J."/>
            <person name="Kim Y."/>
            <person name="Won Y.J."/>
        </authorList>
    </citation>
    <scope>NUCLEOTIDE SEQUENCE [LARGE SCALE GENOMIC DNA]</scope>
    <source>
        <strain evidence="2">Wonlab-2016</strain>
    </source>
</reference>
<dbReference type="AlphaFoldDB" id="A0ABD0LK96"/>
<dbReference type="PANTHER" id="PTHR33964:SF1">
    <property type="entry name" value="RE45066P"/>
    <property type="match status" value="1"/>
</dbReference>
<feature type="region of interest" description="Disordered" evidence="1">
    <location>
        <begin position="258"/>
        <end position="278"/>
    </location>
</feature>
<gene>
    <name evidence="2" type="ORF">BaRGS_00008797</name>
</gene>
<keyword evidence="3" id="KW-1185">Reference proteome</keyword>
<comment type="caution">
    <text evidence="2">The sequence shown here is derived from an EMBL/GenBank/DDBJ whole genome shotgun (WGS) entry which is preliminary data.</text>
</comment>
<dbReference type="EMBL" id="JACVVK020000040">
    <property type="protein sequence ID" value="KAK7499949.1"/>
    <property type="molecule type" value="Genomic_DNA"/>
</dbReference>
<feature type="non-terminal residue" evidence="2">
    <location>
        <position position="1"/>
    </location>
</feature>
<sequence>LATGSSCPHDVSKSANACFTSYSREYQNMHNSPARLCCGVDAETLRAFCRDKSRGVKRSQRVQFNHKKPSRQRCSMTIVHARCDVQSAVSVDTDRKESEFYDSSLAEAGGTSYMNGMQCISSLKGQCPESKHGAIDSALSSLQGAEDALKSLCADDTNIEVYARYQSCFTRAGPTSEMCMQRHLNTSLKLLASKNSKMDAKHMDEFCSDMRGMLKCIQNNVRQQCGEEAADLAPTLVKPMVRQSTKCDYSVVVVTKAPNSRNNNPAPSSHGGYQHTGDSGSASSLVLSPATILVLCVACVLRTALYGA</sequence>
<evidence type="ECO:0008006" key="4">
    <source>
        <dbReference type="Google" id="ProtNLM"/>
    </source>
</evidence>
<feature type="compositionally biased region" description="Low complexity" evidence="1">
    <location>
        <begin position="258"/>
        <end position="269"/>
    </location>
</feature>
<name>A0ABD0LK96_9CAEN</name>
<dbReference type="PANTHER" id="PTHR33964">
    <property type="entry name" value="RE45066P-RELATED"/>
    <property type="match status" value="1"/>
</dbReference>
<dbReference type="Proteomes" id="UP001519460">
    <property type="component" value="Unassembled WGS sequence"/>
</dbReference>
<protein>
    <recommendedName>
        <fullName evidence="4">Secreted protein</fullName>
    </recommendedName>
</protein>
<evidence type="ECO:0000256" key="1">
    <source>
        <dbReference type="SAM" id="MobiDB-lite"/>
    </source>
</evidence>
<evidence type="ECO:0000313" key="2">
    <source>
        <dbReference type="EMBL" id="KAK7499949.1"/>
    </source>
</evidence>
<proteinExistence type="predicted"/>
<accession>A0ABD0LK96</accession>
<evidence type="ECO:0000313" key="3">
    <source>
        <dbReference type="Proteomes" id="UP001519460"/>
    </source>
</evidence>
<organism evidence="2 3">
    <name type="scientific">Batillaria attramentaria</name>
    <dbReference type="NCBI Taxonomy" id="370345"/>
    <lineage>
        <taxon>Eukaryota</taxon>
        <taxon>Metazoa</taxon>
        <taxon>Spiralia</taxon>
        <taxon>Lophotrochozoa</taxon>
        <taxon>Mollusca</taxon>
        <taxon>Gastropoda</taxon>
        <taxon>Caenogastropoda</taxon>
        <taxon>Sorbeoconcha</taxon>
        <taxon>Cerithioidea</taxon>
        <taxon>Batillariidae</taxon>
        <taxon>Batillaria</taxon>
    </lineage>
</organism>